<dbReference type="Proteomes" id="UP001500392">
    <property type="component" value="Unassembled WGS sequence"/>
</dbReference>
<evidence type="ECO:0000256" key="1">
    <source>
        <dbReference type="SAM" id="Phobius"/>
    </source>
</evidence>
<feature type="transmembrane region" description="Helical" evidence="1">
    <location>
        <begin position="70"/>
        <end position="93"/>
    </location>
</feature>
<organism evidence="2 3">
    <name type="scientific">Zhongshania borealis</name>
    <dbReference type="NCBI Taxonomy" id="889488"/>
    <lineage>
        <taxon>Bacteria</taxon>
        <taxon>Pseudomonadati</taxon>
        <taxon>Pseudomonadota</taxon>
        <taxon>Gammaproteobacteria</taxon>
        <taxon>Cellvibrionales</taxon>
        <taxon>Spongiibacteraceae</taxon>
        <taxon>Zhongshania</taxon>
    </lineage>
</organism>
<dbReference type="RefSeq" id="WP_344938283.1">
    <property type="nucleotide sequence ID" value="NZ_BAABDM010000010.1"/>
</dbReference>
<reference evidence="3" key="1">
    <citation type="journal article" date="2019" name="Int. J. Syst. Evol. Microbiol.">
        <title>The Global Catalogue of Microorganisms (GCM) 10K type strain sequencing project: providing services to taxonomists for standard genome sequencing and annotation.</title>
        <authorList>
            <consortium name="The Broad Institute Genomics Platform"/>
            <consortium name="The Broad Institute Genome Sequencing Center for Infectious Disease"/>
            <person name="Wu L."/>
            <person name="Ma J."/>
        </authorList>
    </citation>
    <scope>NUCLEOTIDE SEQUENCE [LARGE SCALE GENOMIC DNA]</scope>
    <source>
        <strain evidence="3">JCM 17304</strain>
    </source>
</reference>
<feature type="transmembrane region" description="Helical" evidence="1">
    <location>
        <begin position="130"/>
        <end position="151"/>
    </location>
</feature>
<keyword evidence="1" id="KW-0472">Membrane</keyword>
<evidence type="ECO:0000313" key="2">
    <source>
        <dbReference type="EMBL" id="GAA4104586.1"/>
    </source>
</evidence>
<proteinExistence type="predicted"/>
<accession>A0ABP7X5P5</accession>
<feature type="transmembrane region" description="Helical" evidence="1">
    <location>
        <begin position="6"/>
        <end position="33"/>
    </location>
</feature>
<keyword evidence="1" id="KW-1133">Transmembrane helix</keyword>
<feature type="transmembrane region" description="Helical" evidence="1">
    <location>
        <begin position="105"/>
        <end position="124"/>
    </location>
</feature>
<dbReference type="EMBL" id="BAABDM010000010">
    <property type="protein sequence ID" value="GAA4104586.1"/>
    <property type="molecule type" value="Genomic_DNA"/>
</dbReference>
<keyword evidence="1" id="KW-0812">Transmembrane</keyword>
<sequence>MYQYSIGLAVFDFVPIVLSGIGLYFVSITATLWGARWQQLARLGAILILCGGISKASWKLIVATFQIDISWMNSALFFCLAPGMLILAATIWGASNNKGQTARHITLIVPGLLVIAALAITVSWPEKRYGTFYLLALTTLGNVALALQLIIKSWNAKRLSASVMFFCNILAVFTMAGLARLPDQSEALQWIEELINTASQGAFAYAAYTLYSAIKASSPETADHDIATK</sequence>
<gene>
    <name evidence="2" type="ORF">GCM10022414_33590</name>
</gene>
<protein>
    <recommendedName>
        <fullName evidence="4">GGDEF domain-containing protein</fullName>
    </recommendedName>
</protein>
<name>A0ABP7X5P5_9GAMM</name>
<feature type="transmembrane region" description="Helical" evidence="1">
    <location>
        <begin position="163"/>
        <end position="181"/>
    </location>
</feature>
<feature type="transmembrane region" description="Helical" evidence="1">
    <location>
        <begin position="40"/>
        <end position="58"/>
    </location>
</feature>
<evidence type="ECO:0008006" key="4">
    <source>
        <dbReference type="Google" id="ProtNLM"/>
    </source>
</evidence>
<evidence type="ECO:0000313" key="3">
    <source>
        <dbReference type="Proteomes" id="UP001500392"/>
    </source>
</evidence>
<comment type="caution">
    <text evidence="2">The sequence shown here is derived from an EMBL/GenBank/DDBJ whole genome shotgun (WGS) entry which is preliminary data.</text>
</comment>
<keyword evidence="3" id="KW-1185">Reference proteome</keyword>